<reference evidence="3" key="1">
    <citation type="journal article" date="2014" name="Proc. Natl. Acad. Sci. U.S.A.">
        <title>Extensive sampling of basidiomycete genomes demonstrates inadequacy of the white-rot/brown-rot paradigm for wood decay fungi.</title>
        <authorList>
            <person name="Riley R."/>
            <person name="Salamov A.A."/>
            <person name="Brown D.W."/>
            <person name="Nagy L.G."/>
            <person name="Floudas D."/>
            <person name="Held B.W."/>
            <person name="Levasseur A."/>
            <person name="Lombard V."/>
            <person name="Morin E."/>
            <person name="Otillar R."/>
            <person name="Lindquist E.A."/>
            <person name="Sun H."/>
            <person name="LaButti K.M."/>
            <person name="Schmutz J."/>
            <person name="Jabbour D."/>
            <person name="Luo H."/>
            <person name="Baker S.E."/>
            <person name="Pisabarro A.G."/>
            <person name="Walton J.D."/>
            <person name="Blanchette R.A."/>
            <person name="Henrissat B."/>
            <person name="Martin F."/>
            <person name="Cullen D."/>
            <person name="Hibbett D.S."/>
            <person name="Grigoriev I.V."/>
        </authorList>
    </citation>
    <scope>NUCLEOTIDE SEQUENCE [LARGE SCALE GENOMIC DNA]</scope>
    <source>
        <strain evidence="3">CBS 339.88</strain>
    </source>
</reference>
<keyword evidence="3" id="KW-1185">Reference proteome</keyword>
<proteinExistence type="predicted"/>
<evidence type="ECO:0000313" key="3">
    <source>
        <dbReference type="Proteomes" id="UP000027222"/>
    </source>
</evidence>
<organism evidence="2 3">
    <name type="scientific">Galerina marginata (strain CBS 339.88)</name>
    <dbReference type="NCBI Taxonomy" id="685588"/>
    <lineage>
        <taxon>Eukaryota</taxon>
        <taxon>Fungi</taxon>
        <taxon>Dikarya</taxon>
        <taxon>Basidiomycota</taxon>
        <taxon>Agaricomycotina</taxon>
        <taxon>Agaricomycetes</taxon>
        <taxon>Agaricomycetidae</taxon>
        <taxon>Agaricales</taxon>
        <taxon>Agaricineae</taxon>
        <taxon>Strophariaceae</taxon>
        <taxon>Galerina</taxon>
    </lineage>
</organism>
<evidence type="ECO:0000256" key="1">
    <source>
        <dbReference type="SAM" id="SignalP"/>
    </source>
</evidence>
<protein>
    <recommendedName>
        <fullName evidence="4">Hydrophobin</fullName>
    </recommendedName>
</protein>
<feature type="chain" id="PRO_5001646375" description="Hydrophobin" evidence="1">
    <location>
        <begin position="19"/>
        <end position="183"/>
    </location>
</feature>
<keyword evidence="1" id="KW-0732">Signal</keyword>
<evidence type="ECO:0008006" key="4">
    <source>
        <dbReference type="Google" id="ProtNLM"/>
    </source>
</evidence>
<name>A0A067T1Z7_GALM3</name>
<gene>
    <name evidence="2" type="ORF">GALMADRAFT_225303</name>
</gene>
<evidence type="ECO:0000313" key="2">
    <source>
        <dbReference type="EMBL" id="KDR77166.1"/>
    </source>
</evidence>
<dbReference type="Proteomes" id="UP000027222">
    <property type="component" value="Unassembled WGS sequence"/>
</dbReference>
<dbReference type="AlphaFoldDB" id="A0A067T1Z7"/>
<dbReference type="HOGENOM" id="CLU_1475257_0_0_1"/>
<sequence length="183" mass="20265">MYALRLFTLALLSCLTAAISIKNCPGSKRFANSYEADQLLNACQYDPSDGKLITNDDPRCLGITTLDIICAENRSREISEEEQVAHVRRAAVAPRPAKKKGKGRKMKSPLTLFCETQVEQVLILEPYLEGYGINAKLCRDPKKTVGKLDSIVEDTLIPVSIRSDAKQLRDVLVTFGFKEDGST</sequence>
<feature type="signal peptide" evidence="1">
    <location>
        <begin position="1"/>
        <end position="18"/>
    </location>
</feature>
<accession>A0A067T1Z7</accession>
<dbReference type="EMBL" id="KL142377">
    <property type="protein sequence ID" value="KDR77166.1"/>
    <property type="molecule type" value="Genomic_DNA"/>
</dbReference>